<evidence type="ECO:0000313" key="2">
    <source>
        <dbReference type="Proteomes" id="UP000789508"/>
    </source>
</evidence>
<keyword evidence="2" id="KW-1185">Reference proteome</keyword>
<accession>A0A9N8WEL5</accession>
<dbReference type="AlphaFoldDB" id="A0A9N8WEL5"/>
<gene>
    <name evidence="1" type="ORF">ALEPTO_LOCUS2792</name>
</gene>
<dbReference type="Proteomes" id="UP000789508">
    <property type="component" value="Unassembled WGS sequence"/>
</dbReference>
<comment type="caution">
    <text evidence="1">The sequence shown here is derived from an EMBL/GenBank/DDBJ whole genome shotgun (WGS) entry which is preliminary data.</text>
</comment>
<organism evidence="1 2">
    <name type="scientific">Ambispora leptoticha</name>
    <dbReference type="NCBI Taxonomy" id="144679"/>
    <lineage>
        <taxon>Eukaryota</taxon>
        <taxon>Fungi</taxon>
        <taxon>Fungi incertae sedis</taxon>
        <taxon>Mucoromycota</taxon>
        <taxon>Glomeromycotina</taxon>
        <taxon>Glomeromycetes</taxon>
        <taxon>Archaeosporales</taxon>
        <taxon>Ambisporaceae</taxon>
        <taxon>Ambispora</taxon>
    </lineage>
</organism>
<sequence>MSLLSLVARFSRPAVRTLRPRFFSLTLQRNKKAEPTTSSSIYNLPPSASKFKLRDIDLLRVGFKPASSENAVIPDVEVTNFADNYILPHINRKILSNAEFDVGEFQHISDPQVQTFATKLHNVVFNGFQVTGTAETFTDTLVDDLLRIVKLNYFPLMIRNHPLCKLYIEDEPCVSSEPEFVVQRQKIVVLVDKHLKNVGYATDFGESQIAVEILSCGSENIRSLGEAPRDQTIWAIRVISTYVTFYKATITAMYWMELANGLPKEESVKVQRWPAENGLTTGFDLAEPDGRRTVLTALVKILVMVSSLACFISPIYYNKELLL</sequence>
<dbReference type="EMBL" id="CAJVPS010000452">
    <property type="protein sequence ID" value="CAG8487159.1"/>
    <property type="molecule type" value="Genomic_DNA"/>
</dbReference>
<dbReference type="OrthoDB" id="2408098at2759"/>
<reference evidence="1" key="1">
    <citation type="submission" date="2021-06" db="EMBL/GenBank/DDBJ databases">
        <authorList>
            <person name="Kallberg Y."/>
            <person name="Tangrot J."/>
            <person name="Rosling A."/>
        </authorList>
    </citation>
    <scope>NUCLEOTIDE SEQUENCE</scope>
    <source>
        <strain evidence="1">FL130A</strain>
    </source>
</reference>
<evidence type="ECO:0000313" key="1">
    <source>
        <dbReference type="EMBL" id="CAG8487159.1"/>
    </source>
</evidence>
<protein>
    <submittedName>
        <fullName evidence="1">6694_t:CDS:1</fullName>
    </submittedName>
</protein>
<name>A0A9N8WEL5_9GLOM</name>
<proteinExistence type="predicted"/>